<feature type="region of interest" description="Disordered" evidence="3">
    <location>
        <begin position="131"/>
        <end position="184"/>
    </location>
</feature>
<evidence type="ECO:0000256" key="1">
    <source>
        <dbReference type="ARBA" id="ARBA00023125"/>
    </source>
</evidence>
<feature type="region of interest" description="Disordered" evidence="3">
    <location>
        <begin position="219"/>
        <end position="243"/>
    </location>
</feature>
<feature type="non-terminal residue" evidence="5">
    <location>
        <position position="243"/>
    </location>
</feature>
<dbReference type="Proteomes" id="UP000070544">
    <property type="component" value="Unassembled WGS sequence"/>
</dbReference>
<evidence type="ECO:0000256" key="3">
    <source>
        <dbReference type="SAM" id="MobiDB-lite"/>
    </source>
</evidence>
<dbReference type="Gene3D" id="1.10.30.10">
    <property type="entry name" value="High mobility group box domain"/>
    <property type="match status" value="3"/>
</dbReference>
<evidence type="ECO:0000256" key="2">
    <source>
        <dbReference type="PROSITE-ProRule" id="PRU00267"/>
    </source>
</evidence>
<feature type="region of interest" description="Disordered" evidence="3">
    <location>
        <begin position="45"/>
        <end position="74"/>
    </location>
</feature>
<proteinExistence type="predicted"/>
<dbReference type="GO" id="GO:0005634">
    <property type="term" value="C:nucleus"/>
    <property type="evidence" value="ECO:0007669"/>
    <property type="project" value="UniProtKB-UniRule"/>
</dbReference>
<dbReference type="OrthoDB" id="1919336at2759"/>
<organism evidence="5 6">
    <name type="scientific">Gonapodya prolifera (strain JEL478)</name>
    <name type="common">Monoblepharis prolifera</name>
    <dbReference type="NCBI Taxonomy" id="1344416"/>
    <lineage>
        <taxon>Eukaryota</taxon>
        <taxon>Fungi</taxon>
        <taxon>Fungi incertae sedis</taxon>
        <taxon>Chytridiomycota</taxon>
        <taxon>Chytridiomycota incertae sedis</taxon>
        <taxon>Monoblepharidomycetes</taxon>
        <taxon>Monoblepharidales</taxon>
        <taxon>Gonapodyaceae</taxon>
        <taxon>Gonapodya</taxon>
    </lineage>
</organism>
<dbReference type="EMBL" id="KQ965751">
    <property type="protein sequence ID" value="KXS16726.1"/>
    <property type="molecule type" value="Genomic_DNA"/>
</dbReference>
<dbReference type="SMART" id="SM00398">
    <property type="entry name" value="HMG"/>
    <property type="match status" value="2"/>
</dbReference>
<feature type="DNA-binding region" description="HMG box" evidence="2">
    <location>
        <begin position="74"/>
        <end position="130"/>
    </location>
</feature>
<feature type="compositionally biased region" description="Gly residues" evidence="3">
    <location>
        <begin position="234"/>
        <end position="243"/>
    </location>
</feature>
<dbReference type="SUPFAM" id="SSF47095">
    <property type="entry name" value="HMG-box"/>
    <property type="match status" value="3"/>
</dbReference>
<name>A0A139AIV0_GONPJ</name>
<feature type="compositionally biased region" description="Basic and acidic residues" evidence="3">
    <location>
        <begin position="219"/>
        <end position="229"/>
    </location>
</feature>
<protein>
    <recommendedName>
        <fullName evidence="4">HMG box domain-containing protein</fullName>
    </recommendedName>
</protein>
<gene>
    <name evidence="5" type="ORF">M427DRAFT_55352</name>
</gene>
<dbReference type="InterPro" id="IPR050342">
    <property type="entry name" value="HMGB"/>
</dbReference>
<dbReference type="PRINTS" id="PR00886">
    <property type="entry name" value="HIGHMOBLTY12"/>
</dbReference>
<evidence type="ECO:0000313" key="6">
    <source>
        <dbReference type="Proteomes" id="UP000070544"/>
    </source>
</evidence>
<accession>A0A139AIV0</accession>
<keyword evidence="1 2" id="KW-0238">DNA-binding</keyword>
<feature type="compositionally biased region" description="Basic and acidic residues" evidence="3">
    <location>
        <begin position="131"/>
        <end position="143"/>
    </location>
</feature>
<reference evidence="5 6" key="1">
    <citation type="journal article" date="2015" name="Genome Biol. Evol.">
        <title>Phylogenomic analyses indicate that early fungi evolved digesting cell walls of algal ancestors of land plants.</title>
        <authorList>
            <person name="Chang Y."/>
            <person name="Wang S."/>
            <person name="Sekimoto S."/>
            <person name="Aerts A.L."/>
            <person name="Choi C."/>
            <person name="Clum A."/>
            <person name="LaButti K.M."/>
            <person name="Lindquist E.A."/>
            <person name="Yee Ngan C."/>
            <person name="Ohm R.A."/>
            <person name="Salamov A.A."/>
            <person name="Grigoriev I.V."/>
            <person name="Spatafora J.W."/>
            <person name="Berbee M.L."/>
        </authorList>
    </citation>
    <scope>NUCLEOTIDE SEQUENCE [LARGE SCALE GENOMIC DNA]</scope>
    <source>
        <strain evidence="5 6">JEL478</strain>
    </source>
</reference>
<keyword evidence="6" id="KW-1185">Reference proteome</keyword>
<dbReference type="Pfam" id="PF00505">
    <property type="entry name" value="HMG_box"/>
    <property type="match status" value="1"/>
</dbReference>
<dbReference type="AlphaFoldDB" id="A0A139AIV0"/>
<dbReference type="STRING" id="1344416.A0A139AIV0"/>
<dbReference type="PANTHER" id="PTHR48112">
    <property type="entry name" value="HIGH MOBILITY GROUP PROTEIN DSP1"/>
    <property type="match status" value="1"/>
</dbReference>
<evidence type="ECO:0000259" key="4">
    <source>
        <dbReference type="PROSITE" id="PS50118"/>
    </source>
</evidence>
<evidence type="ECO:0000313" key="5">
    <source>
        <dbReference type="EMBL" id="KXS16726.1"/>
    </source>
</evidence>
<feature type="domain" description="HMG box" evidence="4">
    <location>
        <begin position="74"/>
        <end position="130"/>
    </location>
</feature>
<sequence>MFRKDKSIKDAKEAAELWKALPQEEKEEYEAEYKQALDKYKLNVGEWQETHPPEKKARKEAGTSRKKVAKEGVPKHPTTSYLLFKLERGITDVKEAGEAWKSLSAEERAVYEEKSAEDRKRYQAELAAWKNEHPGEEPFERKTANQVPGESAKKPAKPKKVWAEGEPRPPVPVQTDFAKSHGKGMKEGMEAWNAMTVEQKKPWVDRYKERKLAYEKEKLAWEAKQRGENTAEGASGGSGEEEV</sequence>
<dbReference type="PROSITE" id="PS50118">
    <property type="entry name" value="HMG_BOX_2"/>
    <property type="match status" value="1"/>
</dbReference>
<feature type="compositionally biased region" description="Basic and acidic residues" evidence="3">
    <location>
        <begin position="48"/>
        <end position="74"/>
    </location>
</feature>
<dbReference type="GO" id="GO:0003677">
    <property type="term" value="F:DNA binding"/>
    <property type="evidence" value="ECO:0007669"/>
    <property type="project" value="UniProtKB-UniRule"/>
</dbReference>
<keyword evidence="2" id="KW-0539">Nucleus</keyword>
<dbReference type="InterPro" id="IPR009071">
    <property type="entry name" value="HMG_box_dom"/>
</dbReference>
<dbReference type="InterPro" id="IPR036910">
    <property type="entry name" value="HMG_box_dom_sf"/>
</dbReference>